<organism evidence="7 8">
    <name type="scientific">Hyphobacterium marinum</name>
    <dbReference type="NCBI Taxonomy" id="3116574"/>
    <lineage>
        <taxon>Bacteria</taxon>
        <taxon>Pseudomonadati</taxon>
        <taxon>Pseudomonadota</taxon>
        <taxon>Alphaproteobacteria</taxon>
        <taxon>Maricaulales</taxon>
        <taxon>Maricaulaceae</taxon>
        <taxon>Hyphobacterium</taxon>
    </lineage>
</organism>
<keyword evidence="2 5" id="KW-0732">Signal</keyword>
<name>A0ABU7LV41_9PROT</name>
<evidence type="ECO:0000256" key="4">
    <source>
        <dbReference type="SAM" id="MobiDB-lite"/>
    </source>
</evidence>
<dbReference type="Gene3D" id="3.40.50.2300">
    <property type="match status" value="2"/>
</dbReference>
<feature type="compositionally biased region" description="Pro residues" evidence="4">
    <location>
        <begin position="34"/>
        <end position="49"/>
    </location>
</feature>
<feature type="domain" description="Leucine-binding protein" evidence="6">
    <location>
        <begin position="97"/>
        <end position="401"/>
    </location>
</feature>
<dbReference type="CDD" id="cd06339">
    <property type="entry name" value="PBP1_YraM_LppC_lipoprotein-like"/>
    <property type="match status" value="1"/>
</dbReference>
<protein>
    <submittedName>
        <fullName evidence="7">Penicillin-binding protein activator</fullName>
    </submittedName>
</protein>
<evidence type="ECO:0000313" key="8">
    <source>
        <dbReference type="Proteomes" id="UP001310692"/>
    </source>
</evidence>
<feature type="region of interest" description="Disordered" evidence="4">
    <location>
        <begin position="34"/>
        <end position="63"/>
    </location>
</feature>
<dbReference type="RefSeq" id="WP_330194954.1">
    <property type="nucleotide sequence ID" value="NZ_JAZDRO010000001.1"/>
</dbReference>
<evidence type="ECO:0000256" key="2">
    <source>
        <dbReference type="ARBA" id="ARBA00022729"/>
    </source>
</evidence>
<reference evidence="7 8" key="1">
    <citation type="submission" date="2024-01" db="EMBL/GenBank/DDBJ databases">
        <title>Hyphobacterium bacterium isolated from marine sediment.</title>
        <authorList>
            <person name="Zhao S."/>
        </authorList>
    </citation>
    <scope>NUCLEOTIDE SEQUENCE [LARGE SCALE GENOMIC DNA]</scope>
    <source>
        <strain evidence="7 8">Y60-23</strain>
    </source>
</reference>
<dbReference type="InterPro" id="IPR028081">
    <property type="entry name" value="Leu-bd"/>
</dbReference>
<keyword evidence="3" id="KW-0029">Amino-acid transport</keyword>
<dbReference type="PANTHER" id="PTHR30483:SF6">
    <property type="entry name" value="PERIPLASMIC BINDING PROTEIN OF ABC TRANSPORTER FOR NATURAL AMINO ACIDS"/>
    <property type="match status" value="1"/>
</dbReference>
<feature type="signal peptide" evidence="5">
    <location>
        <begin position="1"/>
        <end position="26"/>
    </location>
</feature>
<proteinExistence type="inferred from homology"/>
<keyword evidence="8" id="KW-1185">Reference proteome</keyword>
<dbReference type="PANTHER" id="PTHR30483">
    <property type="entry name" value="LEUCINE-SPECIFIC-BINDING PROTEIN"/>
    <property type="match status" value="1"/>
</dbReference>
<dbReference type="EMBL" id="JAZDRO010000001">
    <property type="protein sequence ID" value="MEE2565418.1"/>
    <property type="molecule type" value="Genomic_DNA"/>
</dbReference>
<dbReference type="Pfam" id="PF13458">
    <property type="entry name" value="Peripla_BP_6"/>
    <property type="match status" value="1"/>
</dbReference>
<evidence type="ECO:0000259" key="6">
    <source>
        <dbReference type="Pfam" id="PF13458"/>
    </source>
</evidence>
<dbReference type="InterPro" id="IPR028082">
    <property type="entry name" value="Peripla_BP_I"/>
</dbReference>
<sequence length="420" mass="43908">MSLSTPLSAFGALPKCLVAAALLAVAACATPAPPRDPGPVYVPPQPPPVEVEDPEPVDPTPQPPRFTGLIPPHMEGRELVRAAILLPFSAENSGARAEAIQLLNAAQLALFEHGTGDIVLMPKDTGGTASGARQATQAAVRDGADIILGPLFGTAARAAGDEARSYDVPVIAFSTDGSVAGNGVYLLSFPPETEVARVIEYATRTGLSRFAYLGPTGAYGNIVRDAMDTESRMGGGSLVASEPYSGGVEAMTSAAARLARSDTGYEAVMLPEGGVRLRMLGPLLPYHDVDPAEVRFLGTGLWNDPETIREPVLRGGWFAGPDEAARSRFVASYEAAYGEAPSRIASQAYDGVLLTLHLAGARDGFTRAAVEDPEGFLGADGLFRFRADGRIERGLAVYSVGRGGFTVIEPAPRSFEPAGF</sequence>
<comment type="caution">
    <text evidence="7">The sequence shown here is derived from an EMBL/GenBank/DDBJ whole genome shotgun (WGS) entry which is preliminary data.</text>
</comment>
<evidence type="ECO:0000256" key="3">
    <source>
        <dbReference type="ARBA" id="ARBA00022970"/>
    </source>
</evidence>
<dbReference type="Proteomes" id="UP001310692">
    <property type="component" value="Unassembled WGS sequence"/>
</dbReference>
<keyword evidence="3" id="KW-0813">Transport</keyword>
<dbReference type="InterPro" id="IPR051010">
    <property type="entry name" value="BCAA_transport"/>
</dbReference>
<accession>A0ABU7LV41</accession>
<evidence type="ECO:0000313" key="7">
    <source>
        <dbReference type="EMBL" id="MEE2565418.1"/>
    </source>
</evidence>
<gene>
    <name evidence="7" type="ORF">V0U35_01900</name>
</gene>
<dbReference type="SUPFAM" id="SSF53822">
    <property type="entry name" value="Periplasmic binding protein-like I"/>
    <property type="match status" value="1"/>
</dbReference>
<feature type="chain" id="PRO_5047063158" evidence="5">
    <location>
        <begin position="27"/>
        <end position="420"/>
    </location>
</feature>
<evidence type="ECO:0000256" key="1">
    <source>
        <dbReference type="ARBA" id="ARBA00010062"/>
    </source>
</evidence>
<comment type="similarity">
    <text evidence="1">Belongs to the leucine-binding protein family.</text>
</comment>
<evidence type="ECO:0000256" key="5">
    <source>
        <dbReference type="SAM" id="SignalP"/>
    </source>
</evidence>